<feature type="compositionally biased region" description="Low complexity" evidence="1">
    <location>
        <begin position="188"/>
        <end position="197"/>
    </location>
</feature>
<feature type="compositionally biased region" description="Basic and acidic residues" evidence="1">
    <location>
        <begin position="292"/>
        <end position="307"/>
    </location>
</feature>
<feature type="compositionally biased region" description="Basic and acidic residues" evidence="1">
    <location>
        <begin position="841"/>
        <end position="854"/>
    </location>
</feature>
<accession>A0A7S3R7W8</accession>
<organism evidence="3">
    <name type="scientific">Dunaliella tertiolecta</name>
    <name type="common">Green alga</name>
    <dbReference type="NCBI Taxonomy" id="3047"/>
    <lineage>
        <taxon>Eukaryota</taxon>
        <taxon>Viridiplantae</taxon>
        <taxon>Chlorophyta</taxon>
        <taxon>core chlorophytes</taxon>
        <taxon>Chlorophyceae</taxon>
        <taxon>CS clade</taxon>
        <taxon>Chlamydomonadales</taxon>
        <taxon>Dunaliellaceae</taxon>
        <taxon>Dunaliella</taxon>
    </lineage>
</organism>
<dbReference type="Pfam" id="PF18360">
    <property type="entry name" value="hnRNP_Q_AcD"/>
    <property type="match status" value="1"/>
</dbReference>
<sequence length="946" mass="103651">MLLCQPWQLPRSGCQDRAQLCQAAESTVVSSSMSCAWCVHVPCRACIPSTTFPAPLACSSNATLPSHPAPLISICPHHFELPKQLPPVPNSFNDAPSQRHPPPDHRSPTPPSRSPYRSRATRASPTHTRSRSPMRSRSPIHSRSRSPARHYRTSPARKRSSYSPPRRRSPMRSRSRSSWRSRDRSPMRSRSPLARSRSPLRRSSRGRSPPRRGRSPPLPTRGRSPPLPMRGRSPPPPRGRSPPRRGSLVDRMRSAPLNGGPPPLLERERAAGAATMRAPLFMQDVPGTVREPAPRLRLRDFRPDPDRLPPPPLPRQPLSAGRPPGRRDRILPPPMPSRSLPMPNFFLQSRLAPSVLRVAEELFTSGMFKPHDIMATNIPHLELLPPEAAIAALDEYASLDKMRLNSPPAFFTGIIKRIFRGLPPPSGRPDRTVPPTSLVSSMPLKRPLSPPRRSPPPPRSRSLPRGADPVRPPPPLMEASSQRAPTSWAPISSRPRDRPRSRGRDDYPPPLDPPARIARSSLSPRRRGGDPGSPTAGGTLPPPPPLPLPPPPAAALSSDDPIIGRQPPYMDASMPLPASASPDHIRGGGMSRRRYNDSPPPLRSAGGYLDRHAPHPSRRAPVPMDEYDRMPLSTRGLPPPRGSSRYDPPLRHTGFSGPPPPLMDMRGRGLSRSPTPPPYGAPMPRRAASPPFRAPYGPGSIGRAPYLAPPPISTYGEPYARRHAYDDVPPPRSSRAPLRSVATIVQPSGGRGDPDRRASSLERQQDRSLEGNGRRNSDREYEREREHERDGGRREQDSERWRSQREHEHSSGRDGGRQERRSPSPSGAAPTGADLAAAGSDDMREDKARERQDSPEASARADAQAQQQEGAGGGKDEEMAEAGGEGRQGGGDDSQQPTFLDELLAAGDGMEGWENENAEMEEAGGGGDAFDMSNLVDRKQVQKART</sequence>
<dbReference type="CDD" id="cd21039">
    <property type="entry name" value="NURR"/>
    <property type="match status" value="1"/>
</dbReference>
<dbReference type="EMBL" id="HBIP01032983">
    <property type="protein sequence ID" value="CAE0505050.1"/>
    <property type="molecule type" value="Transcribed_RNA"/>
</dbReference>
<feature type="compositionally biased region" description="Low complexity" evidence="1">
    <location>
        <begin position="460"/>
        <end position="469"/>
    </location>
</feature>
<feature type="region of interest" description="Disordered" evidence="1">
    <location>
        <begin position="283"/>
        <end position="337"/>
    </location>
</feature>
<feature type="compositionally biased region" description="Low complexity" evidence="1">
    <location>
        <begin position="114"/>
        <end position="127"/>
    </location>
</feature>
<feature type="compositionally biased region" description="Basic and acidic residues" evidence="1">
    <location>
        <begin position="752"/>
        <end position="822"/>
    </location>
</feature>
<gene>
    <name evidence="3" type="ORF">DTER00134_LOCUS20123</name>
</gene>
<feature type="compositionally biased region" description="Basic and acidic residues" evidence="1">
    <location>
        <begin position="494"/>
        <end position="507"/>
    </location>
</feature>
<reference evidence="3" key="1">
    <citation type="submission" date="2021-01" db="EMBL/GenBank/DDBJ databases">
        <authorList>
            <person name="Corre E."/>
            <person name="Pelletier E."/>
            <person name="Niang G."/>
            <person name="Scheremetjew M."/>
            <person name="Finn R."/>
            <person name="Kale V."/>
            <person name="Holt S."/>
            <person name="Cochrane G."/>
            <person name="Meng A."/>
            <person name="Brown T."/>
            <person name="Cohen L."/>
        </authorList>
    </citation>
    <scope>NUCLEOTIDE SEQUENCE</scope>
    <source>
        <strain evidence="3">CCMP1320</strain>
    </source>
</reference>
<feature type="compositionally biased region" description="Acidic residues" evidence="1">
    <location>
        <begin position="911"/>
        <end position="922"/>
    </location>
</feature>
<feature type="region of interest" description="Disordered" evidence="1">
    <location>
        <begin position="85"/>
        <end position="265"/>
    </location>
</feature>
<feature type="compositionally biased region" description="Pro residues" evidence="1">
    <location>
        <begin position="540"/>
        <end position="553"/>
    </location>
</feature>
<evidence type="ECO:0000256" key="1">
    <source>
        <dbReference type="SAM" id="MobiDB-lite"/>
    </source>
</evidence>
<evidence type="ECO:0000313" key="3">
    <source>
        <dbReference type="EMBL" id="CAE0505050.1"/>
    </source>
</evidence>
<feature type="compositionally biased region" description="Pro residues" evidence="1">
    <location>
        <begin position="225"/>
        <end position="240"/>
    </location>
</feature>
<feature type="compositionally biased region" description="Low complexity" evidence="1">
    <location>
        <begin position="856"/>
        <end position="869"/>
    </location>
</feature>
<feature type="compositionally biased region" description="Low complexity" evidence="1">
    <location>
        <begin position="827"/>
        <end position="839"/>
    </location>
</feature>
<feature type="compositionally biased region" description="Low complexity" evidence="1">
    <location>
        <begin position="682"/>
        <end position="695"/>
    </location>
</feature>
<feature type="compositionally biased region" description="Gly residues" evidence="1">
    <location>
        <begin position="883"/>
        <end position="892"/>
    </location>
</feature>
<dbReference type="AlphaFoldDB" id="A0A7S3R7W8"/>
<proteinExistence type="predicted"/>
<feature type="compositionally biased region" description="Pro residues" evidence="1">
    <location>
        <begin position="448"/>
        <end position="459"/>
    </location>
</feature>
<feature type="region of interest" description="Disordered" evidence="1">
    <location>
        <begin position="421"/>
        <end position="946"/>
    </location>
</feature>
<protein>
    <recommendedName>
        <fullName evidence="2">Heterogeneous nuclear ribonucleoprotein Q acidic domain-containing protein</fullName>
    </recommendedName>
</protein>
<feature type="compositionally biased region" description="Basic residues" evidence="1">
    <location>
        <begin position="128"/>
        <end position="179"/>
    </location>
</feature>
<feature type="domain" description="Heterogeneous nuclear ribonucleoprotein Q acidic" evidence="2">
    <location>
        <begin position="351"/>
        <end position="417"/>
    </location>
</feature>
<feature type="compositionally biased region" description="Basic residues" evidence="1">
    <location>
        <begin position="198"/>
        <end position="214"/>
    </location>
</feature>
<dbReference type="InterPro" id="IPR041337">
    <property type="entry name" value="hnRNP_Q_AcD"/>
</dbReference>
<name>A0A7S3R7W8_DUNTE</name>
<evidence type="ECO:0000259" key="2">
    <source>
        <dbReference type="Pfam" id="PF18360"/>
    </source>
</evidence>